<gene>
    <name evidence="2" type="ORF">EV646_113151</name>
</gene>
<dbReference type="SUPFAM" id="SSF56112">
    <property type="entry name" value="Protein kinase-like (PK-like)"/>
    <property type="match status" value="1"/>
</dbReference>
<evidence type="ECO:0000313" key="2">
    <source>
        <dbReference type="EMBL" id="TCO42529.1"/>
    </source>
</evidence>
<evidence type="ECO:0000313" key="3">
    <source>
        <dbReference type="Proteomes" id="UP000295573"/>
    </source>
</evidence>
<dbReference type="InterPro" id="IPR011009">
    <property type="entry name" value="Kinase-like_dom_sf"/>
</dbReference>
<keyword evidence="2" id="KW-0808">Transferase</keyword>
<dbReference type="Proteomes" id="UP000295573">
    <property type="component" value="Unassembled WGS sequence"/>
</dbReference>
<dbReference type="EMBL" id="SLWR01000013">
    <property type="protein sequence ID" value="TCO42529.1"/>
    <property type="molecule type" value="Genomic_DNA"/>
</dbReference>
<evidence type="ECO:0000259" key="1">
    <source>
        <dbReference type="Pfam" id="PF01636"/>
    </source>
</evidence>
<dbReference type="Pfam" id="PF01636">
    <property type="entry name" value="APH"/>
    <property type="match status" value="1"/>
</dbReference>
<name>A0A4R2IFD3_9ACTN</name>
<dbReference type="AlphaFoldDB" id="A0A4R2IFD3"/>
<dbReference type="GO" id="GO:0016301">
    <property type="term" value="F:kinase activity"/>
    <property type="evidence" value="ECO:0007669"/>
    <property type="project" value="UniProtKB-KW"/>
</dbReference>
<feature type="domain" description="Aminoglycoside phosphotransferase" evidence="1">
    <location>
        <begin position="33"/>
        <end position="230"/>
    </location>
</feature>
<protein>
    <submittedName>
        <fullName evidence="2">Aminoglycoside phosphotransferase (APT) family kinase protein</fullName>
    </submittedName>
</protein>
<dbReference type="InterPro" id="IPR002575">
    <property type="entry name" value="Aminoglycoside_PTrfase"/>
</dbReference>
<organism evidence="2 3">
    <name type="scientific">Kribbella antiqua</name>
    <dbReference type="NCBI Taxonomy" id="2512217"/>
    <lineage>
        <taxon>Bacteria</taxon>
        <taxon>Bacillati</taxon>
        <taxon>Actinomycetota</taxon>
        <taxon>Actinomycetes</taxon>
        <taxon>Propionibacteriales</taxon>
        <taxon>Kribbellaceae</taxon>
        <taxon>Kribbella</taxon>
    </lineage>
</organism>
<reference evidence="2 3" key="1">
    <citation type="journal article" date="2015" name="Stand. Genomic Sci.">
        <title>Genomic Encyclopedia of Bacterial and Archaeal Type Strains, Phase III: the genomes of soil and plant-associated and newly described type strains.</title>
        <authorList>
            <person name="Whitman W.B."/>
            <person name="Woyke T."/>
            <person name="Klenk H.P."/>
            <person name="Zhou Y."/>
            <person name="Lilburn T.G."/>
            <person name="Beck B.J."/>
            <person name="De Vos P."/>
            <person name="Vandamme P."/>
            <person name="Eisen J.A."/>
            <person name="Garrity G."/>
            <person name="Hugenholtz P."/>
            <person name="Kyrpides N.C."/>
        </authorList>
    </citation>
    <scope>NUCLEOTIDE SEQUENCE [LARGE SCALE GENOMIC DNA]</scope>
    <source>
        <strain evidence="2 3">VKM Ac-2541</strain>
    </source>
</reference>
<keyword evidence="3" id="KW-1185">Reference proteome</keyword>
<keyword evidence="2" id="KW-0418">Kinase</keyword>
<comment type="caution">
    <text evidence="2">The sequence shown here is derived from an EMBL/GenBank/DDBJ whole genome shotgun (WGS) entry which is preliminary data.</text>
</comment>
<proteinExistence type="predicted"/>
<dbReference type="Gene3D" id="3.90.1200.10">
    <property type="match status" value="1"/>
</dbReference>
<accession>A0A4R2IFD3</accession>
<sequence length="325" mass="35582">MHRWTASPRFVGVTDDVRSDLSQLGAPIGPMIRVHGGFANRMYRLDTDQGSFAVKELNLVDRRWTDHVEDVFRFERAAFAAGVPMPEPISASQHTLVHRWVEGEKVPEAPVPAAYAFEIGEILARLHALDVEWTHVSSEDPVARDWPELAERAAATGQPWADELASHVETFLAIAQFVDTCERPGPVVLTHRDIQPWNLLARDGRPVVLDWELSGMLDLAGELGSTALSLAKGPGFDDIEPAIFRSVLDGYVAGGGALPPSGPSWFVFMIGGWLGFTRWNALRCLAGVEASTGPELAVSHESVRNGVRGLPDLFGRLPELETLLV</sequence>